<dbReference type="OrthoDB" id="5071163at2759"/>
<sequence length="706" mass="82081">MTKDAQVEQRMKEQSYTQQQQKSFQVVLVDIQRAATDWEIHCVEKPLDAHDLQFVALSYRWGELEETMVDTEVGYIASITSFLLQDFFRLCQWITMETDLRHLQYLWVDAICVDQTNYERRKSTIYQMSNIYEKATYILAVPDLHLKYLRNISTDNHELINSSALYWKEIYFLIHGQIDAFLALESARLDEYKVPKDATTRHLLKTYTDYLTDGMTTYREHRYRYNPEEALDHLFEISQASSSSSVPHLDSSGDMTSSNLHDQPSQADPTPPTTTNSSNDVFMEQFGRWHRCDKKEACPLTLFHSEEHLYSFEDGSDDFMAADRSGNNRQWKQQIDERSRRIRQSMAFLGDLIIDWSSRVWVISEYSIAKRKQKSSLKYWFLQLDPEKDYGLGGLRFFEFKFDDPSFSAIQQTRTSSRLVGMPDTATSDPVALKFHQTLIGQLNDQPFLEMMLKSKASKNEDRFYAVFPLTTKYKHMITDKTLVASWQIHTMASVKLKLYELMDTKDKLNLLYLTGNYYTRRGDMILPTFATPTLCWYVPTEYLVGQHKGNQQHEPCNFDLDDPSTLQLFINKNNNSSSSDSDDGLLYHLNVKPMEYYLASKPPQRVDYVKRKKATVCKRLDLDVNMDMLDVVCIPAFGDMVMKAHANDDDDEDWSSHAICLVGSMEKNKWVLSAIHPDDFVPEEGAPGWTHHHCDKSTHTGFNIY</sequence>
<evidence type="ECO:0000313" key="3">
    <source>
        <dbReference type="EMBL" id="ORZ06212.1"/>
    </source>
</evidence>
<dbReference type="AlphaFoldDB" id="A0A1X2HZN6"/>
<proteinExistence type="predicted"/>
<dbReference type="Proteomes" id="UP000193560">
    <property type="component" value="Unassembled WGS sequence"/>
</dbReference>
<feature type="compositionally biased region" description="Low complexity" evidence="1">
    <location>
        <begin position="243"/>
        <end position="252"/>
    </location>
</feature>
<feature type="compositionally biased region" description="Polar residues" evidence="1">
    <location>
        <begin position="253"/>
        <end position="268"/>
    </location>
</feature>
<protein>
    <recommendedName>
        <fullName evidence="2">Heterokaryon incompatibility domain-containing protein</fullName>
    </recommendedName>
</protein>
<dbReference type="Pfam" id="PF06985">
    <property type="entry name" value="HET"/>
    <property type="match status" value="1"/>
</dbReference>
<evidence type="ECO:0000256" key="1">
    <source>
        <dbReference type="SAM" id="MobiDB-lite"/>
    </source>
</evidence>
<organism evidence="3 4">
    <name type="scientific">Absidia repens</name>
    <dbReference type="NCBI Taxonomy" id="90262"/>
    <lineage>
        <taxon>Eukaryota</taxon>
        <taxon>Fungi</taxon>
        <taxon>Fungi incertae sedis</taxon>
        <taxon>Mucoromycota</taxon>
        <taxon>Mucoromycotina</taxon>
        <taxon>Mucoromycetes</taxon>
        <taxon>Mucorales</taxon>
        <taxon>Cunninghamellaceae</taxon>
        <taxon>Absidia</taxon>
    </lineage>
</organism>
<keyword evidence="4" id="KW-1185">Reference proteome</keyword>
<dbReference type="STRING" id="90262.A0A1X2HZN6"/>
<reference evidence="3 4" key="1">
    <citation type="submission" date="2016-07" db="EMBL/GenBank/DDBJ databases">
        <title>Pervasive Adenine N6-methylation of Active Genes in Fungi.</title>
        <authorList>
            <consortium name="DOE Joint Genome Institute"/>
            <person name="Mondo S.J."/>
            <person name="Dannebaum R.O."/>
            <person name="Kuo R.C."/>
            <person name="Labutti K."/>
            <person name="Haridas S."/>
            <person name="Kuo A."/>
            <person name="Salamov A."/>
            <person name="Ahrendt S.R."/>
            <person name="Lipzen A."/>
            <person name="Sullivan W."/>
            <person name="Andreopoulos W.B."/>
            <person name="Clum A."/>
            <person name="Lindquist E."/>
            <person name="Daum C."/>
            <person name="Ramamoorthy G.K."/>
            <person name="Gryganskyi A."/>
            <person name="Culley D."/>
            <person name="Magnuson J.K."/>
            <person name="James T.Y."/>
            <person name="O'Malley M.A."/>
            <person name="Stajich J.E."/>
            <person name="Spatafora J.W."/>
            <person name="Visel A."/>
            <person name="Grigoriev I.V."/>
        </authorList>
    </citation>
    <scope>NUCLEOTIDE SEQUENCE [LARGE SCALE GENOMIC DNA]</scope>
    <source>
        <strain evidence="3 4">NRRL 1336</strain>
    </source>
</reference>
<evidence type="ECO:0000313" key="4">
    <source>
        <dbReference type="Proteomes" id="UP000193560"/>
    </source>
</evidence>
<dbReference type="InterPro" id="IPR010730">
    <property type="entry name" value="HET"/>
</dbReference>
<dbReference type="PANTHER" id="PTHR24148:SF64">
    <property type="entry name" value="HETEROKARYON INCOMPATIBILITY DOMAIN-CONTAINING PROTEIN"/>
    <property type="match status" value="1"/>
</dbReference>
<dbReference type="PANTHER" id="PTHR24148">
    <property type="entry name" value="ANKYRIN REPEAT DOMAIN-CONTAINING PROTEIN 39 HOMOLOG-RELATED"/>
    <property type="match status" value="1"/>
</dbReference>
<name>A0A1X2HZN6_9FUNG</name>
<dbReference type="EMBL" id="MCGE01000040">
    <property type="protein sequence ID" value="ORZ06212.1"/>
    <property type="molecule type" value="Genomic_DNA"/>
</dbReference>
<dbReference type="InterPro" id="IPR052895">
    <property type="entry name" value="HetReg/Transcr_Mod"/>
</dbReference>
<accession>A0A1X2HZN6</accession>
<feature type="domain" description="Heterokaryon incompatibility" evidence="2">
    <location>
        <begin position="54"/>
        <end position="140"/>
    </location>
</feature>
<comment type="caution">
    <text evidence="3">The sequence shown here is derived from an EMBL/GenBank/DDBJ whole genome shotgun (WGS) entry which is preliminary data.</text>
</comment>
<gene>
    <name evidence="3" type="ORF">BCR42DRAFT_427325</name>
</gene>
<evidence type="ECO:0000259" key="2">
    <source>
        <dbReference type="Pfam" id="PF06985"/>
    </source>
</evidence>
<feature type="region of interest" description="Disordered" evidence="1">
    <location>
        <begin position="243"/>
        <end position="279"/>
    </location>
</feature>